<evidence type="ECO:0000313" key="2">
    <source>
        <dbReference type="Proteomes" id="UP000515744"/>
    </source>
</evidence>
<reference evidence="1 2" key="2">
    <citation type="journal article" date="2020" name="Mol. Biol. Evol.">
        <title>Life and death of selfish genes: comparative genomics reveals the dynamic evolution of cytoplasmic incompatibility.</title>
        <authorList>
            <person name="Martinez J."/>
            <person name="Klasson L."/>
            <person name="Welch J."/>
            <person name="Jiggins F.M."/>
        </authorList>
    </citation>
    <scope>NUCLEOTIDE SEQUENCE [LARGE SCALE GENOMIC DNA]</scope>
    <source>
        <strain evidence="1">WStv</strain>
    </source>
</reference>
<evidence type="ECO:0000313" key="1">
    <source>
        <dbReference type="EMBL" id="QMV45696.1"/>
    </source>
</evidence>
<name>A0A7G5C912_WOLPI</name>
<accession>A0A7G5C912</accession>
<gene>
    <name evidence="1" type="ORF">HC358_00820</name>
</gene>
<dbReference type="AlphaFoldDB" id="A0A7G5C912"/>
<dbReference type="Proteomes" id="UP000515744">
    <property type="component" value="Chromosome"/>
</dbReference>
<reference evidence="2" key="1">
    <citation type="journal article" date="2020" name="Mol. Biol.">
        <title>Life and death of selfish genes: comparative genomics reveals the dynamic evolution of cytoplasmic incompatibility.</title>
        <authorList>
            <person name="Martinez J."/>
            <person name="Klasson L."/>
            <person name="Welch J."/>
            <person name="Jiggins F.M."/>
        </authorList>
    </citation>
    <scope>NUCLEOTIDE SEQUENCE [LARGE SCALE GENOMIC DNA]</scope>
</reference>
<organism evidence="1 2">
    <name type="scientific">Wolbachia pipientis</name>
    <dbReference type="NCBI Taxonomy" id="955"/>
    <lineage>
        <taxon>Bacteria</taxon>
        <taxon>Pseudomonadati</taxon>
        <taxon>Pseudomonadota</taxon>
        <taxon>Alphaproteobacteria</taxon>
        <taxon>Rickettsiales</taxon>
        <taxon>Anaplasmataceae</taxon>
        <taxon>Wolbachieae</taxon>
        <taxon>Wolbachia</taxon>
    </lineage>
</organism>
<proteinExistence type="predicted"/>
<protein>
    <submittedName>
        <fullName evidence="1">Uncharacterized protein</fullName>
    </submittedName>
</protein>
<dbReference type="RefSeq" id="WP_182159103.1">
    <property type="nucleotide sequence ID" value="NZ_CP050531.1"/>
</dbReference>
<sequence>MPQKMRVSNSSEIWIQFKNKSEINRSQEMLLKCYLINKFTDIGLHIFEFVS</sequence>
<dbReference type="EMBL" id="CP050531">
    <property type="protein sequence ID" value="QMV45696.1"/>
    <property type="molecule type" value="Genomic_DNA"/>
</dbReference>